<gene>
    <name evidence="2" type="ORF">HNQ99_000527</name>
</gene>
<keyword evidence="3" id="KW-1185">Reference proteome</keyword>
<protein>
    <submittedName>
        <fullName evidence="2">Adsorption protein B</fullName>
    </submittedName>
</protein>
<dbReference type="AlphaFoldDB" id="A0A840HRI0"/>
<comment type="caution">
    <text evidence="2">The sequence shown here is derived from an EMBL/GenBank/DDBJ whole genome shotgun (WGS) entry which is preliminary data.</text>
</comment>
<dbReference type="SUPFAM" id="SSF53448">
    <property type="entry name" value="Nucleotide-diphospho-sugar transferases"/>
    <property type="match status" value="1"/>
</dbReference>
<dbReference type="EMBL" id="JACHOV010000002">
    <property type="protein sequence ID" value="MBB4640239.1"/>
    <property type="molecule type" value="Genomic_DNA"/>
</dbReference>
<name>A0A840HRI0_9SPHN</name>
<sequence>MLLVMEVLQNEFLLFSAVGFALGAIDDLFIDLVWMSRYLWRRLFVYSRYQPMNATSLPSSLSTGPIAIFIPAWDEAQVIAAMLAHSLKCWPLDDFHIFVGCYPNDAATIQAGSQIAERDERISLVIGTEAGPTTKGGCLNQIWAAMVHQERLQGFKFKGVVLHDAEDVVHPAEIRLFDLMLDRFDLVQIPVLPLVDQNSRWISGHYCDEFAEAHGKSLVVREALKAGMPSAGVGCAFSRTSIGRIAEGRGGGPFDSDCLTEDYELGLRICELGGRGVLVRLPDGEGGLVCTREYFPGRLDAAVRQKARWMTGIALSGWDRLGWHGCIAERWMRLRDRRAPLAAIMLTCAYAALILYGITGVTHILTGTPARPFSDFLITLLTLNGLLLIWRLAMRCAFVTRFYGWREGFRSIPRNFVANVITVMAARRAVMQYLRIRRGSALIWEKTAHKFPQNLVRNS</sequence>
<dbReference type="Pfam" id="PF13641">
    <property type="entry name" value="Glyco_tranf_2_3"/>
    <property type="match status" value="1"/>
</dbReference>
<evidence type="ECO:0000256" key="1">
    <source>
        <dbReference type="SAM" id="Phobius"/>
    </source>
</evidence>
<keyword evidence="1" id="KW-0812">Transmembrane</keyword>
<dbReference type="Proteomes" id="UP000575068">
    <property type="component" value="Unassembled WGS sequence"/>
</dbReference>
<dbReference type="InterPro" id="IPR029044">
    <property type="entry name" value="Nucleotide-diphossugar_trans"/>
</dbReference>
<reference evidence="2 3" key="1">
    <citation type="submission" date="2020-08" db="EMBL/GenBank/DDBJ databases">
        <title>Genomic Encyclopedia of Type Strains, Phase IV (KMG-IV): sequencing the most valuable type-strain genomes for metagenomic binning, comparative biology and taxonomic classification.</title>
        <authorList>
            <person name="Goeker M."/>
        </authorList>
    </citation>
    <scope>NUCLEOTIDE SEQUENCE [LARGE SCALE GENOMIC DNA]</scope>
    <source>
        <strain evidence="2 3">DSM 7465</strain>
    </source>
</reference>
<dbReference type="RefSeq" id="WP_281376756.1">
    <property type="nucleotide sequence ID" value="NZ_JACHOV010000002.1"/>
</dbReference>
<feature type="transmembrane region" description="Helical" evidence="1">
    <location>
        <begin position="376"/>
        <end position="393"/>
    </location>
</feature>
<organism evidence="2 3">
    <name type="scientific">Rhizorhapis suberifaciens</name>
    <name type="common">corky root of lettuce</name>
    <dbReference type="NCBI Taxonomy" id="13656"/>
    <lineage>
        <taxon>Bacteria</taxon>
        <taxon>Pseudomonadati</taxon>
        <taxon>Pseudomonadota</taxon>
        <taxon>Alphaproteobacteria</taxon>
        <taxon>Sphingomonadales</taxon>
        <taxon>Sphingomonadaceae</taxon>
        <taxon>Rhizorhapis</taxon>
    </lineage>
</organism>
<dbReference type="NCBIfam" id="NF011307">
    <property type="entry name" value="PRK14716.1-5"/>
    <property type="match status" value="1"/>
</dbReference>
<accession>A0A840HRI0</accession>
<proteinExistence type="predicted"/>
<keyword evidence="1" id="KW-0472">Membrane</keyword>
<evidence type="ECO:0000313" key="3">
    <source>
        <dbReference type="Proteomes" id="UP000575068"/>
    </source>
</evidence>
<feature type="transmembrane region" description="Helical" evidence="1">
    <location>
        <begin position="12"/>
        <end position="34"/>
    </location>
</feature>
<evidence type="ECO:0000313" key="2">
    <source>
        <dbReference type="EMBL" id="MBB4640239.1"/>
    </source>
</evidence>
<feature type="transmembrane region" description="Helical" evidence="1">
    <location>
        <begin position="339"/>
        <end position="364"/>
    </location>
</feature>
<keyword evidence="1" id="KW-1133">Transmembrane helix</keyword>